<feature type="domain" description="Rhodanese" evidence="2">
    <location>
        <begin position="64"/>
        <end position="165"/>
    </location>
</feature>
<dbReference type="AlphaFoldDB" id="A0A286USE9"/>
<dbReference type="InterPro" id="IPR036873">
    <property type="entry name" value="Rhodanese-like_dom_sf"/>
</dbReference>
<dbReference type="PROSITE" id="PS50206">
    <property type="entry name" value="RHODANESE_3"/>
    <property type="match status" value="1"/>
</dbReference>
<dbReference type="Proteomes" id="UP000217199">
    <property type="component" value="Unassembled WGS sequence"/>
</dbReference>
<dbReference type="SMART" id="SM00450">
    <property type="entry name" value="RHOD"/>
    <property type="match status" value="1"/>
</dbReference>
<dbReference type="STRING" id="2282107.A0A286USE9"/>
<dbReference type="Pfam" id="PF00581">
    <property type="entry name" value="Rhodanese"/>
    <property type="match status" value="1"/>
</dbReference>
<evidence type="ECO:0000259" key="2">
    <source>
        <dbReference type="PROSITE" id="PS50206"/>
    </source>
</evidence>
<dbReference type="OrthoDB" id="8300214at2759"/>
<evidence type="ECO:0000313" key="4">
    <source>
        <dbReference type="Proteomes" id="UP000217199"/>
    </source>
</evidence>
<evidence type="ECO:0000313" key="3">
    <source>
        <dbReference type="EMBL" id="PAV22507.1"/>
    </source>
</evidence>
<reference evidence="3 4" key="1">
    <citation type="journal article" date="2017" name="Mol. Ecol.">
        <title>Comparative and population genomic landscape of Phellinus noxius: A hypervariable fungus causing root rot in trees.</title>
        <authorList>
            <person name="Chung C.L."/>
            <person name="Lee T.J."/>
            <person name="Akiba M."/>
            <person name="Lee H.H."/>
            <person name="Kuo T.H."/>
            <person name="Liu D."/>
            <person name="Ke H.M."/>
            <person name="Yokoi T."/>
            <person name="Roa M.B."/>
            <person name="Lu M.J."/>
            <person name="Chang Y.Y."/>
            <person name="Ann P.J."/>
            <person name="Tsai J.N."/>
            <person name="Chen C.Y."/>
            <person name="Tzean S.S."/>
            <person name="Ota Y."/>
            <person name="Hattori T."/>
            <person name="Sahashi N."/>
            <person name="Liou R.F."/>
            <person name="Kikuchi T."/>
            <person name="Tsai I.J."/>
        </authorList>
    </citation>
    <scope>NUCLEOTIDE SEQUENCE [LARGE SCALE GENOMIC DNA]</scope>
    <source>
        <strain evidence="3 4">FFPRI411160</strain>
    </source>
</reference>
<dbReference type="Gene3D" id="3.40.250.10">
    <property type="entry name" value="Rhodanese-like domain"/>
    <property type="match status" value="1"/>
</dbReference>
<proteinExistence type="predicted"/>
<dbReference type="InterPro" id="IPR001763">
    <property type="entry name" value="Rhodanese-like_dom"/>
</dbReference>
<gene>
    <name evidence="3" type="ORF">PNOK_0246400</name>
</gene>
<feature type="compositionally biased region" description="Polar residues" evidence="1">
    <location>
        <begin position="23"/>
        <end position="34"/>
    </location>
</feature>
<comment type="caution">
    <text evidence="3">The sequence shown here is derived from an EMBL/GenBank/DDBJ whole genome shotgun (WGS) entry which is preliminary data.</text>
</comment>
<accession>A0A286USE9</accession>
<protein>
    <recommendedName>
        <fullName evidence="2">Rhodanese domain-containing protein</fullName>
    </recommendedName>
</protein>
<sequence length="167" mass="18157">MPASEINLRLTVRLVSQATISVMSDQTPSTTPSWSAGLPEPKSTPSEIKPEKLAEFIKTGSAQVGKDYLVVDVRRTDFEDYAIPGAINLPAHSFYATREGVVALLKNVRIVIFHCQSCGKLASRGRQIAAHYQDTLNEKGVATSGAFYLEGGIKEISKLMLICTNNT</sequence>
<feature type="region of interest" description="Disordered" evidence="1">
    <location>
        <begin position="23"/>
        <end position="46"/>
    </location>
</feature>
<organism evidence="3 4">
    <name type="scientific">Pyrrhoderma noxium</name>
    <dbReference type="NCBI Taxonomy" id="2282107"/>
    <lineage>
        <taxon>Eukaryota</taxon>
        <taxon>Fungi</taxon>
        <taxon>Dikarya</taxon>
        <taxon>Basidiomycota</taxon>
        <taxon>Agaricomycotina</taxon>
        <taxon>Agaricomycetes</taxon>
        <taxon>Hymenochaetales</taxon>
        <taxon>Hymenochaetaceae</taxon>
        <taxon>Pyrrhoderma</taxon>
    </lineage>
</organism>
<dbReference type="EMBL" id="NBII01000002">
    <property type="protein sequence ID" value="PAV22507.1"/>
    <property type="molecule type" value="Genomic_DNA"/>
</dbReference>
<name>A0A286USE9_9AGAM</name>
<keyword evidence="4" id="KW-1185">Reference proteome</keyword>
<dbReference type="InParanoid" id="A0A286USE9"/>
<evidence type="ECO:0000256" key="1">
    <source>
        <dbReference type="SAM" id="MobiDB-lite"/>
    </source>
</evidence>
<dbReference type="SUPFAM" id="SSF52821">
    <property type="entry name" value="Rhodanese/Cell cycle control phosphatase"/>
    <property type="match status" value="1"/>
</dbReference>